<evidence type="ECO:0000256" key="1">
    <source>
        <dbReference type="ARBA" id="ARBA00007738"/>
    </source>
</evidence>
<dbReference type="AlphaFoldDB" id="A0A182QX80"/>
<reference evidence="7" key="1">
    <citation type="submission" date="2014-01" db="EMBL/GenBank/DDBJ databases">
        <title>The Genome Sequence of Anopheles farauti FAR1 (V2).</title>
        <authorList>
            <consortium name="The Broad Institute Genomics Platform"/>
            <person name="Neafsey D.E."/>
            <person name="Besansky N."/>
            <person name="Howell P."/>
            <person name="Walton C."/>
            <person name="Young S.K."/>
            <person name="Zeng Q."/>
            <person name="Gargeya S."/>
            <person name="Fitzgerald M."/>
            <person name="Haas B."/>
            <person name="Abouelleil A."/>
            <person name="Allen A.W."/>
            <person name="Alvarado L."/>
            <person name="Arachchi H.M."/>
            <person name="Berlin A.M."/>
            <person name="Chapman S.B."/>
            <person name="Gainer-Dewar J."/>
            <person name="Goldberg J."/>
            <person name="Griggs A."/>
            <person name="Gujja S."/>
            <person name="Hansen M."/>
            <person name="Howarth C."/>
            <person name="Imamovic A."/>
            <person name="Ireland A."/>
            <person name="Larimer J."/>
            <person name="McCowan C."/>
            <person name="Murphy C."/>
            <person name="Pearson M."/>
            <person name="Poon T.W."/>
            <person name="Priest M."/>
            <person name="Roberts A."/>
            <person name="Saif S."/>
            <person name="Shea T."/>
            <person name="Sisk P."/>
            <person name="Sykes S."/>
            <person name="Wortman J."/>
            <person name="Nusbaum C."/>
            <person name="Birren B."/>
        </authorList>
    </citation>
    <scope>NUCLEOTIDE SEQUENCE [LARGE SCALE GENOMIC DNA]</scope>
    <source>
        <strain evidence="7">FAR1</strain>
    </source>
</reference>
<dbReference type="GO" id="GO:0003779">
    <property type="term" value="F:actin binding"/>
    <property type="evidence" value="ECO:0007669"/>
    <property type="project" value="UniProtKB-KW"/>
</dbReference>
<feature type="compositionally biased region" description="Low complexity" evidence="4">
    <location>
        <begin position="1004"/>
        <end position="1015"/>
    </location>
</feature>
<accession>A0A182QX80</accession>
<dbReference type="GO" id="GO:0051129">
    <property type="term" value="P:negative regulation of cellular component organization"/>
    <property type="evidence" value="ECO:0007669"/>
    <property type="project" value="UniProtKB-ARBA"/>
</dbReference>
<dbReference type="InterPro" id="IPR000286">
    <property type="entry name" value="HDACs"/>
</dbReference>
<dbReference type="PROSITE" id="PS50271">
    <property type="entry name" value="ZF_UBP"/>
    <property type="match status" value="1"/>
</dbReference>
<protein>
    <recommendedName>
        <fullName evidence="5">UBP-type domain-containing protein</fullName>
    </recommendedName>
</protein>
<dbReference type="GO" id="GO:0000118">
    <property type="term" value="C:histone deacetylase complex"/>
    <property type="evidence" value="ECO:0007669"/>
    <property type="project" value="TreeGrafter"/>
</dbReference>
<dbReference type="GO" id="GO:0030424">
    <property type="term" value="C:axon"/>
    <property type="evidence" value="ECO:0007669"/>
    <property type="project" value="UniProtKB-SubCell"/>
</dbReference>
<dbReference type="EnsemblMetazoa" id="AFAF018682-RA">
    <property type="protein sequence ID" value="AFAF018682-PA"/>
    <property type="gene ID" value="AFAF018682"/>
</dbReference>
<dbReference type="GO" id="GO:0016740">
    <property type="term" value="F:transferase activity"/>
    <property type="evidence" value="ECO:0007669"/>
    <property type="project" value="UniProtKB-KW"/>
</dbReference>
<dbReference type="InterPro" id="IPR013083">
    <property type="entry name" value="Znf_RING/FYVE/PHD"/>
</dbReference>
<dbReference type="GO" id="GO:0008270">
    <property type="term" value="F:zinc ion binding"/>
    <property type="evidence" value="ECO:0007669"/>
    <property type="project" value="UniProtKB-KW"/>
</dbReference>
<dbReference type="GO" id="GO:0051646">
    <property type="term" value="P:mitochondrion localization"/>
    <property type="evidence" value="ECO:0007669"/>
    <property type="project" value="UniProtKB-ARBA"/>
</dbReference>
<dbReference type="Gene3D" id="3.40.800.20">
    <property type="entry name" value="Histone deacetylase domain"/>
    <property type="match status" value="2"/>
</dbReference>
<dbReference type="EMBL" id="AXCN02001229">
    <property type="status" value="NOT_ANNOTATED_CDS"/>
    <property type="molecule type" value="Genomic_DNA"/>
</dbReference>
<keyword evidence="3" id="KW-0479">Metal-binding</keyword>
<evidence type="ECO:0000256" key="3">
    <source>
        <dbReference type="PROSITE-ProRule" id="PRU00502"/>
    </source>
</evidence>
<dbReference type="InterPro" id="IPR023696">
    <property type="entry name" value="Ureohydrolase_dom_sf"/>
</dbReference>
<dbReference type="STRING" id="69004.A0A182QX80"/>
<proteinExistence type="inferred from homology"/>
<dbReference type="Pfam" id="PF02148">
    <property type="entry name" value="zf-UBP"/>
    <property type="match status" value="1"/>
</dbReference>
<comment type="catalytic activity">
    <reaction evidence="2">
        <text>N(6)-acetyl-L-lysyl-[histone] + H2O = L-lysyl-[histone] + acetate</text>
        <dbReference type="Rhea" id="RHEA:58196"/>
        <dbReference type="Rhea" id="RHEA-COMP:9845"/>
        <dbReference type="Rhea" id="RHEA-COMP:11338"/>
        <dbReference type="ChEBI" id="CHEBI:15377"/>
        <dbReference type="ChEBI" id="CHEBI:29969"/>
        <dbReference type="ChEBI" id="CHEBI:30089"/>
        <dbReference type="ChEBI" id="CHEBI:61930"/>
        <dbReference type="EC" id="3.5.1.98"/>
    </reaction>
</comment>
<reference evidence="6" key="2">
    <citation type="submission" date="2020-05" db="UniProtKB">
        <authorList>
            <consortium name="EnsemblMetazoa"/>
        </authorList>
    </citation>
    <scope>IDENTIFICATION</scope>
    <source>
        <strain evidence="6">FAR1</strain>
    </source>
</reference>
<keyword evidence="7" id="KW-1185">Reference proteome</keyword>
<feature type="compositionally biased region" description="Polar residues" evidence="4">
    <location>
        <begin position="984"/>
        <end position="999"/>
    </location>
</feature>
<evidence type="ECO:0000256" key="2">
    <source>
        <dbReference type="ARBA" id="ARBA00048287"/>
    </source>
</evidence>
<dbReference type="GO" id="GO:0006950">
    <property type="term" value="P:response to stress"/>
    <property type="evidence" value="ECO:0007669"/>
    <property type="project" value="UniProtKB-ARBA"/>
</dbReference>
<dbReference type="Pfam" id="PF00850">
    <property type="entry name" value="Hist_deacetyl"/>
    <property type="match status" value="2"/>
</dbReference>
<dbReference type="GO" id="GO:0005813">
    <property type="term" value="C:centrosome"/>
    <property type="evidence" value="ECO:0007669"/>
    <property type="project" value="UniProtKB-SubCell"/>
</dbReference>
<dbReference type="Proteomes" id="UP000075886">
    <property type="component" value="Unassembled WGS sequence"/>
</dbReference>
<comment type="similarity">
    <text evidence="1">Belongs to the histone deacetylase family. HD type 2 subfamily.</text>
</comment>
<evidence type="ECO:0000259" key="5">
    <source>
        <dbReference type="PROSITE" id="PS50271"/>
    </source>
</evidence>
<dbReference type="SUPFAM" id="SSF52768">
    <property type="entry name" value="Arginase/deacetylase"/>
    <property type="match status" value="2"/>
</dbReference>
<feature type="region of interest" description="Disordered" evidence="4">
    <location>
        <begin position="112"/>
        <end position="132"/>
    </location>
</feature>
<dbReference type="GO" id="GO:0141221">
    <property type="term" value="F:histone deacetylase activity, hydrolytic mechanism"/>
    <property type="evidence" value="ECO:0007669"/>
    <property type="project" value="UniProtKB-EC"/>
</dbReference>
<dbReference type="PANTHER" id="PTHR10625:SF38">
    <property type="entry name" value="HISTONE DEACETYLASE 6, ISOFORM G"/>
    <property type="match status" value="1"/>
</dbReference>
<feature type="domain" description="UBP-type" evidence="5">
    <location>
        <begin position="1044"/>
        <end position="1144"/>
    </location>
</feature>
<evidence type="ECO:0000256" key="4">
    <source>
        <dbReference type="SAM" id="MobiDB-lite"/>
    </source>
</evidence>
<dbReference type="InterPro" id="IPR037138">
    <property type="entry name" value="His_deacetylse_dom_sf"/>
</dbReference>
<sequence length="1175" mass="130004">MLCRQHPNSSVSQCNCTGQYCKHQLIQSNESTSKNRPCSNPIPFQPTINCRKQKGNIMNPNVVTRSSAKQSKVRTRAQLAATEAEQEERRVKLYGGYRTTGKGSIAEAKKQGKLKMSANGGDQRRSDGAGGTDVQLRDIFHNAQSVATTARGPTGILYDDRFALHRCLWDANYPECPERYQRVMERFAMVQLVERCQFIAPRVATEAEIRTQHTEEQIRILQQTHGSQDEAALEQLSSKYDAIFIHPSSYETSLLAAGSTVQLVESVCNGTVQNGMAVLRPPGHHAMTAEYNGYCFFNNVAIAAQYALDKLGLRKILIVDWDVHHGQGTQRMFYSDPRVLYFSIHRYEHGTFWPNLRESDFDYVGDGKGTGYNFNVPLNATGMTNGDYLAIWQQLLLPVATEFQPELIIVSAGYDAAFGCPEGCMEITPAFYSHLLSPILSLAQGRVAVVLEGGYCLESLAEGCTHTLKTLLGDPCPRLVEKLEPPCESMQNTILNCIHSHRSYWKCLQFYELYNLEDYNNTNPQDNFHQVVVSYVPPEPPAQPGCYETRNCYPVQSDAERARIHERLQRLQLLTDLSFPATRVCYVYDELMLEHRNSHEKWHPEQPERIAKIMQRLTGDYQLVQRMHRLTGRAATTDELCLVHDPQHVQLIEQVCESSTMKQTAEQYNSIYFHPRTNASARMAAGSVLEVVSEVLNGTARSGLCVVRPPGHHAEPDAPHGFCIFNNVAVAARHALEHHGLRRVLIVDWDVHHGNGTQHIFEQDARVLYVSVHRYDNGAFFPKSTDANYTVVGSGAGEGFNVNIPWNRKGMGDPEYVAAFHQVILPIAYEFDPELVLVSAGFDAAIGDPLGGCRVTPEAYGHFTHWLSALAGGRVVVCLEGGYNVNSISHAMAMCAKALLGDPLPVLGSATGGSRNSITTSTTPGPNASCFETLRNVLSVQQKYWRSLAFNKKLPSTQTLPAVGDATGELVQALDYMTLGQDEPGSSKQSPSSAGTSNDGGQAGSSSSSASSTGQKPAQTLTEFLEANLEALQNEEMFAVIPLKNCPHLRLLQPDTAPATIDTRAPCGDCGAEVENWICLLCYGVYCGRYVQEHMVRHATETVDHPLALSFTDLSVWCYGCDAYVDHPVLHPYKNLVHLDKFREPLVWAYGSDLVLDVVGNDAASGGWSRSSKAD</sequence>
<name>A0A182QX80_9DIPT</name>
<dbReference type="SMART" id="SM00290">
    <property type="entry name" value="ZnF_UBP"/>
    <property type="match status" value="1"/>
</dbReference>
<dbReference type="InterPro" id="IPR001607">
    <property type="entry name" value="Znf_UBP"/>
</dbReference>
<dbReference type="GO" id="GO:0043204">
    <property type="term" value="C:perikaryon"/>
    <property type="evidence" value="ECO:0007669"/>
    <property type="project" value="UniProtKB-SubCell"/>
</dbReference>
<dbReference type="Gene3D" id="3.30.40.10">
    <property type="entry name" value="Zinc/RING finger domain, C3HC4 (zinc finger)"/>
    <property type="match status" value="1"/>
</dbReference>
<dbReference type="GO" id="GO:0032886">
    <property type="term" value="P:regulation of microtubule-based process"/>
    <property type="evidence" value="ECO:0007669"/>
    <property type="project" value="UniProtKB-ARBA"/>
</dbReference>
<keyword evidence="3" id="KW-0862">Zinc</keyword>
<dbReference type="SUPFAM" id="SSF57850">
    <property type="entry name" value="RING/U-box"/>
    <property type="match status" value="1"/>
</dbReference>
<evidence type="ECO:0000313" key="6">
    <source>
        <dbReference type="EnsemblMetazoa" id="AFAF018682-PA"/>
    </source>
</evidence>
<dbReference type="GO" id="GO:0030425">
    <property type="term" value="C:dendrite"/>
    <property type="evidence" value="ECO:0007669"/>
    <property type="project" value="UniProtKB-SubCell"/>
</dbReference>
<dbReference type="PRINTS" id="PR01270">
    <property type="entry name" value="HDASUPER"/>
</dbReference>
<evidence type="ECO:0000313" key="7">
    <source>
        <dbReference type="Proteomes" id="UP000075886"/>
    </source>
</evidence>
<dbReference type="CDD" id="cd10002">
    <property type="entry name" value="HDAC10_HDAC6-dom1"/>
    <property type="match status" value="1"/>
</dbReference>
<dbReference type="PANTHER" id="PTHR10625">
    <property type="entry name" value="HISTONE DEACETYLASE HDAC1-RELATED"/>
    <property type="match status" value="1"/>
</dbReference>
<feature type="region of interest" description="Disordered" evidence="4">
    <location>
        <begin position="980"/>
        <end position="1017"/>
    </location>
</feature>
<dbReference type="InterPro" id="IPR023801">
    <property type="entry name" value="His_deacetylse_dom"/>
</dbReference>
<dbReference type="VEuPathDB" id="VectorBase:AFAF018682"/>
<organism evidence="6 7">
    <name type="scientific">Anopheles farauti</name>
    <dbReference type="NCBI Taxonomy" id="69004"/>
    <lineage>
        <taxon>Eukaryota</taxon>
        <taxon>Metazoa</taxon>
        <taxon>Ecdysozoa</taxon>
        <taxon>Arthropoda</taxon>
        <taxon>Hexapoda</taxon>
        <taxon>Insecta</taxon>
        <taxon>Pterygota</taxon>
        <taxon>Neoptera</taxon>
        <taxon>Endopterygota</taxon>
        <taxon>Diptera</taxon>
        <taxon>Nematocera</taxon>
        <taxon>Culicoidea</taxon>
        <taxon>Culicidae</taxon>
        <taxon>Anophelinae</taxon>
        <taxon>Anopheles</taxon>
    </lineage>
</organism>
<dbReference type="GO" id="GO:0040029">
    <property type="term" value="P:epigenetic regulation of gene expression"/>
    <property type="evidence" value="ECO:0007669"/>
    <property type="project" value="TreeGrafter"/>
</dbReference>
<keyword evidence="3" id="KW-0863">Zinc-finger</keyword>